<gene>
    <name evidence="13" type="ORF">MSAN_02465600</name>
</gene>
<evidence type="ECO:0000256" key="9">
    <source>
        <dbReference type="ARBA" id="ARBA00056775"/>
    </source>
</evidence>
<name>A0A8H6WWX0_9AGAR</name>
<evidence type="ECO:0000256" key="8">
    <source>
        <dbReference type="ARBA" id="ARBA00023326"/>
    </source>
</evidence>
<dbReference type="Gene3D" id="3.20.20.80">
    <property type="entry name" value="Glycosidases"/>
    <property type="match status" value="1"/>
</dbReference>
<evidence type="ECO:0000256" key="7">
    <source>
        <dbReference type="ARBA" id="ARBA00023295"/>
    </source>
</evidence>
<keyword evidence="6" id="KW-0119">Carbohydrate metabolism</keyword>
<comment type="similarity">
    <text evidence="2 11">Belongs to the glycosyl hydrolase 1 family.</text>
</comment>
<dbReference type="FunFam" id="3.20.20.80:FF:000011">
    <property type="entry name" value="Cytosolic beta-glucosidase"/>
    <property type="match status" value="1"/>
</dbReference>
<keyword evidence="4 12" id="KW-0378">Hydrolase</keyword>
<feature type="active site" description="Nucleophile" evidence="10">
    <location>
        <position position="378"/>
    </location>
</feature>
<accession>A0A8H6WWX0</accession>
<organism evidence="13 14">
    <name type="scientific">Mycena sanguinolenta</name>
    <dbReference type="NCBI Taxonomy" id="230812"/>
    <lineage>
        <taxon>Eukaryota</taxon>
        <taxon>Fungi</taxon>
        <taxon>Dikarya</taxon>
        <taxon>Basidiomycota</taxon>
        <taxon>Agaricomycotina</taxon>
        <taxon>Agaricomycetes</taxon>
        <taxon>Agaricomycetidae</taxon>
        <taxon>Agaricales</taxon>
        <taxon>Marasmiineae</taxon>
        <taxon>Mycenaceae</taxon>
        <taxon>Mycena</taxon>
    </lineage>
</organism>
<protein>
    <recommendedName>
        <fullName evidence="3">beta-glucosidase</fullName>
        <ecNumber evidence="3">3.2.1.21</ecNumber>
    </recommendedName>
</protein>
<evidence type="ECO:0000256" key="11">
    <source>
        <dbReference type="RuleBase" id="RU003690"/>
    </source>
</evidence>
<evidence type="ECO:0000256" key="10">
    <source>
        <dbReference type="PROSITE-ProRule" id="PRU10055"/>
    </source>
</evidence>
<keyword evidence="7 12" id="KW-0326">Glycosidase</keyword>
<dbReference type="GO" id="GO:0030245">
    <property type="term" value="P:cellulose catabolic process"/>
    <property type="evidence" value="ECO:0007669"/>
    <property type="project" value="UniProtKB-KW"/>
</dbReference>
<evidence type="ECO:0000313" key="14">
    <source>
        <dbReference type="Proteomes" id="UP000623467"/>
    </source>
</evidence>
<evidence type="ECO:0000256" key="4">
    <source>
        <dbReference type="ARBA" id="ARBA00022801"/>
    </source>
</evidence>
<dbReference type="Pfam" id="PF00232">
    <property type="entry name" value="Glyco_hydro_1"/>
    <property type="match status" value="1"/>
</dbReference>
<dbReference type="PRINTS" id="PR00131">
    <property type="entry name" value="GLHYDRLASE1"/>
</dbReference>
<reference evidence="13" key="1">
    <citation type="submission" date="2020-05" db="EMBL/GenBank/DDBJ databases">
        <title>Mycena genomes resolve the evolution of fungal bioluminescence.</title>
        <authorList>
            <person name="Tsai I.J."/>
        </authorList>
    </citation>
    <scope>NUCLEOTIDE SEQUENCE</scope>
    <source>
        <strain evidence="13">160909Yilan</strain>
    </source>
</reference>
<dbReference type="PANTHER" id="PTHR10353">
    <property type="entry name" value="GLYCOSYL HYDROLASE"/>
    <property type="match status" value="1"/>
</dbReference>
<dbReference type="GO" id="GO:0080079">
    <property type="term" value="F:cellobiose glucosidase activity"/>
    <property type="evidence" value="ECO:0007669"/>
    <property type="project" value="UniProtKB-ARBA"/>
</dbReference>
<dbReference type="AlphaFoldDB" id="A0A8H6WWX0"/>
<evidence type="ECO:0000313" key="13">
    <source>
        <dbReference type="EMBL" id="KAF7330156.1"/>
    </source>
</evidence>
<dbReference type="InterPro" id="IPR033132">
    <property type="entry name" value="GH_1_N_CS"/>
</dbReference>
<dbReference type="Proteomes" id="UP000623467">
    <property type="component" value="Unassembled WGS sequence"/>
</dbReference>
<sequence length="540" mass="61093">MAAPPVRKLPHNFLWGFATASFQIEGSTEADGRGKSIWDDFSRIPGKTLDGRNGDDATDSYKLWRDDVSLLARYGVKSYRFSLSWSRIIPLGGRNDPINPKGIEFYSNFIDALLANGITPFVTLYHWDLPQGLHDRYGGWLNKDEIMQDYTNYAKVCFENFGDRVKFWLTMNEPWCVSILGYGRGVFAPGRSSDRTRSPEGDSSTEPWVVGHNVILSHASAVKLYRDEFKPLQGGQIGITLNGDWQMPYDDSPENVAAAQHALDFAIGWFADPIYLGHYPPYMQQLLGNRLPQFTPIELALVKGSSDFYGMNTYTTNLCRAGGDDEFQGLVDYTFTRPDGTQLGTQAHCAWLQDYPEGFRALLNYLWKRYRLPIYVTENGFAVKNESDMPKEAAVKDTDRVNYYRGITANLQAAIHEDGVDVRAYLAWSLLDNFEWADGYTTRFGVTYVDYNTQERLPKESAAFIVKWFQDRSQPTAEFTPSLKQLMVKASDAISIASTLSKGDSSLSAIPVSWFAQLKAWVSRYILALLSLVKFNVSRR</sequence>
<evidence type="ECO:0000256" key="12">
    <source>
        <dbReference type="RuleBase" id="RU004468"/>
    </source>
</evidence>
<proteinExistence type="inferred from homology"/>
<dbReference type="InterPro" id="IPR018120">
    <property type="entry name" value="Glyco_hydro_1_AS"/>
</dbReference>
<dbReference type="InterPro" id="IPR001360">
    <property type="entry name" value="Glyco_hydro_1"/>
</dbReference>
<comment type="caution">
    <text evidence="13">The sequence shown here is derived from an EMBL/GenBank/DDBJ whole genome shotgun (WGS) entry which is preliminary data.</text>
</comment>
<evidence type="ECO:0000256" key="5">
    <source>
        <dbReference type="ARBA" id="ARBA00023001"/>
    </source>
</evidence>
<dbReference type="EMBL" id="JACAZH010000069">
    <property type="protein sequence ID" value="KAF7330156.1"/>
    <property type="molecule type" value="Genomic_DNA"/>
</dbReference>
<keyword evidence="5" id="KW-0136">Cellulose degradation</keyword>
<dbReference type="InterPro" id="IPR017853">
    <property type="entry name" value="GH"/>
</dbReference>
<keyword evidence="8" id="KW-0624">Polysaccharide degradation</keyword>
<evidence type="ECO:0000256" key="6">
    <source>
        <dbReference type="ARBA" id="ARBA00023277"/>
    </source>
</evidence>
<dbReference type="SUPFAM" id="SSF51445">
    <property type="entry name" value="(Trans)glycosidases"/>
    <property type="match status" value="1"/>
</dbReference>
<dbReference type="OrthoDB" id="65569at2759"/>
<evidence type="ECO:0000256" key="2">
    <source>
        <dbReference type="ARBA" id="ARBA00010838"/>
    </source>
</evidence>
<evidence type="ECO:0000256" key="3">
    <source>
        <dbReference type="ARBA" id="ARBA00012744"/>
    </source>
</evidence>
<keyword evidence="14" id="KW-1185">Reference proteome</keyword>
<evidence type="ECO:0000256" key="1">
    <source>
        <dbReference type="ARBA" id="ARBA00000448"/>
    </source>
</evidence>
<comment type="function">
    <text evidence="9">Plays an important role in cellulose degradation. Shows hydrolytic activity against several glycosidic compounds.</text>
</comment>
<dbReference type="PROSITE" id="PS00572">
    <property type="entry name" value="GLYCOSYL_HYDROL_F1_1"/>
    <property type="match status" value="1"/>
</dbReference>
<comment type="catalytic activity">
    <reaction evidence="1">
        <text>Hydrolysis of terminal, non-reducing beta-D-glucosyl residues with release of beta-D-glucose.</text>
        <dbReference type="EC" id="3.2.1.21"/>
    </reaction>
</comment>
<dbReference type="PANTHER" id="PTHR10353:SF36">
    <property type="entry name" value="LP05116P"/>
    <property type="match status" value="1"/>
</dbReference>
<dbReference type="PROSITE" id="PS00653">
    <property type="entry name" value="GLYCOSYL_HYDROL_F1_2"/>
    <property type="match status" value="1"/>
</dbReference>
<dbReference type="EC" id="3.2.1.21" evidence="3"/>